<comment type="caution">
    <text evidence="5">The sequence shown here is derived from an EMBL/GenBank/DDBJ whole genome shotgun (WGS) entry which is preliminary data.</text>
</comment>
<dbReference type="InterPro" id="IPR000485">
    <property type="entry name" value="AsnC-type_HTH_dom"/>
</dbReference>
<dbReference type="Pfam" id="PF13412">
    <property type="entry name" value="HTH_24"/>
    <property type="match status" value="1"/>
</dbReference>
<sequence>MAHNIDETDRRILQELQKDATLSVDALSARIHLSRNACWRRLKRLEDDGILKGRVAIVDADKLGLGLTVFMLIRTSNHDPKWLEQFRAAVTSLTEVVGVYRMSGDLDYIIRARIEDMKAYDRLYQKLITRVPLSDVSASFVMEEIKDSTEIPLFGYTP</sequence>
<dbReference type="InterPro" id="IPR011008">
    <property type="entry name" value="Dimeric_a/b-barrel"/>
</dbReference>
<evidence type="ECO:0000313" key="6">
    <source>
        <dbReference type="Proteomes" id="UP000531231"/>
    </source>
</evidence>
<proteinExistence type="predicted"/>
<evidence type="ECO:0000256" key="1">
    <source>
        <dbReference type="ARBA" id="ARBA00023015"/>
    </source>
</evidence>
<dbReference type="GO" id="GO:0005829">
    <property type="term" value="C:cytosol"/>
    <property type="evidence" value="ECO:0007669"/>
    <property type="project" value="TreeGrafter"/>
</dbReference>
<evidence type="ECO:0000259" key="4">
    <source>
        <dbReference type="PROSITE" id="PS50956"/>
    </source>
</evidence>
<dbReference type="PROSITE" id="PS50956">
    <property type="entry name" value="HTH_ASNC_2"/>
    <property type="match status" value="1"/>
</dbReference>
<dbReference type="InterPro" id="IPR036390">
    <property type="entry name" value="WH_DNA-bd_sf"/>
</dbReference>
<feature type="domain" description="HTH asnC-type" evidence="4">
    <location>
        <begin position="5"/>
        <end position="66"/>
    </location>
</feature>
<reference evidence="5 6" key="1">
    <citation type="submission" date="2020-08" db="EMBL/GenBank/DDBJ databases">
        <title>Genomic Encyclopedia of Type Strains, Phase IV (KMG-IV): sequencing the most valuable type-strain genomes for metagenomic binning, comparative biology and taxonomic classification.</title>
        <authorList>
            <person name="Goeker M."/>
        </authorList>
    </citation>
    <scope>NUCLEOTIDE SEQUENCE [LARGE SCALE GENOMIC DNA]</scope>
    <source>
        <strain evidence="5 6">DSM 25620</strain>
    </source>
</reference>
<dbReference type="CDD" id="cd00090">
    <property type="entry name" value="HTH_ARSR"/>
    <property type="match status" value="1"/>
</dbReference>
<dbReference type="Proteomes" id="UP000531231">
    <property type="component" value="Unassembled WGS sequence"/>
</dbReference>
<dbReference type="GO" id="GO:0043200">
    <property type="term" value="P:response to amino acid"/>
    <property type="evidence" value="ECO:0007669"/>
    <property type="project" value="TreeGrafter"/>
</dbReference>
<dbReference type="InterPro" id="IPR011991">
    <property type="entry name" value="ArsR-like_HTH"/>
</dbReference>
<dbReference type="InterPro" id="IPR036388">
    <property type="entry name" value="WH-like_DNA-bd_sf"/>
</dbReference>
<gene>
    <name evidence="5" type="ORF">HNQ68_002968</name>
</gene>
<keyword evidence="3" id="KW-0804">Transcription</keyword>
<evidence type="ECO:0000313" key="5">
    <source>
        <dbReference type="EMBL" id="MBB5092411.1"/>
    </source>
</evidence>
<dbReference type="SMART" id="SM00344">
    <property type="entry name" value="HTH_ASNC"/>
    <property type="match status" value="1"/>
</dbReference>
<keyword evidence="2" id="KW-0238">DNA-binding</keyword>
<dbReference type="Gene3D" id="1.10.10.10">
    <property type="entry name" value="Winged helix-like DNA-binding domain superfamily/Winged helix DNA-binding domain"/>
    <property type="match status" value="1"/>
</dbReference>
<dbReference type="InterPro" id="IPR019887">
    <property type="entry name" value="Tscrpt_reg_AsnC/Lrp_C"/>
</dbReference>
<dbReference type="GO" id="GO:0043565">
    <property type="term" value="F:sequence-specific DNA binding"/>
    <property type="evidence" value="ECO:0007669"/>
    <property type="project" value="InterPro"/>
</dbReference>
<keyword evidence="6" id="KW-1185">Reference proteome</keyword>
<dbReference type="InterPro" id="IPR019888">
    <property type="entry name" value="Tscrpt_reg_AsnC-like"/>
</dbReference>
<dbReference type="PRINTS" id="PR00033">
    <property type="entry name" value="HTHASNC"/>
</dbReference>
<dbReference type="AlphaFoldDB" id="A0A7W8ANC7"/>
<dbReference type="SUPFAM" id="SSF46785">
    <property type="entry name" value="Winged helix' DNA-binding domain"/>
    <property type="match status" value="1"/>
</dbReference>
<organism evidence="5 6">
    <name type="scientific">Pseudochrobactrum saccharolyticum</name>
    <dbReference type="NCBI Taxonomy" id="354352"/>
    <lineage>
        <taxon>Bacteria</taxon>
        <taxon>Pseudomonadati</taxon>
        <taxon>Pseudomonadota</taxon>
        <taxon>Alphaproteobacteria</taxon>
        <taxon>Hyphomicrobiales</taxon>
        <taxon>Brucellaceae</taxon>
        <taxon>Pseudochrobactrum</taxon>
    </lineage>
</organism>
<name>A0A7W8ANC7_9HYPH</name>
<dbReference type="EMBL" id="JACHIL010000006">
    <property type="protein sequence ID" value="MBB5092411.1"/>
    <property type="molecule type" value="Genomic_DNA"/>
</dbReference>
<dbReference type="RefSeq" id="WP_075657370.1">
    <property type="nucleotide sequence ID" value="NZ_JACHIL010000006.1"/>
</dbReference>
<dbReference type="Gene3D" id="3.30.70.920">
    <property type="match status" value="1"/>
</dbReference>
<dbReference type="PANTHER" id="PTHR30154">
    <property type="entry name" value="LEUCINE-RESPONSIVE REGULATORY PROTEIN"/>
    <property type="match status" value="1"/>
</dbReference>
<evidence type="ECO:0000256" key="2">
    <source>
        <dbReference type="ARBA" id="ARBA00023125"/>
    </source>
</evidence>
<dbReference type="Pfam" id="PF01037">
    <property type="entry name" value="AsnC_trans_reg"/>
    <property type="match status" value="1"/>
</dbReference>
<accession>A0A7W8ANC7</accession>
<protein>
    <submittedName>
        <fullName evidence="5">Lrp/AsnC family transcriptional regulator</fullName>
    </submittedName>
</protein>
<dbReference type="GO" id="GO:0006355">
    <property type="term" value="P:regulation of DNA-templated transcription"/>
    <property type="evidence" value="ECO:0007669"/>
    <property type="project" value="UniProtKB-ARBA"/>
</dbReference>
<keyword evidence="1" id="KW-0805">Transcription regulation</keyword>
<dbReference type="SUPFAM" id="SSF54909">
    <property type="entry name" value="Dimeric alpha+beta barrel"/>
    <property type="match status" value="1"/>
</dbReference>
<dbReference type="PANTHER" id="PTHR30154:SF17">
    <property type="entry name" value="DNA-BINDING TRANSCRIPTIONAL ACTIVATOR DECR"/>
    <property type="match status" value="1"/>
</dbReference>
<evidence type="ECO:0000256" key="3">
    <source>
        <dbReference type="ARBA" id="ARBA00023163"/>
    </source>
</evidence>